<evidence type="ECO:0000313" key="2">
    <source>
        <dbReference type="Proteomes" id="UP000758856"/>
    </source>
</evidence>
<evidence type="ECO:0000313" key="1">
    <source>
        <dbReference type="EMBL" id="MBM7852636.1"/>
    </source>
</evidence>
<gene>
    <name evidence="1" type="ORF">JOD31_002878</name>
</gene>
<name>A0ABS2TAG0_9HYPH</name>
<reference evidence="1 2" key="1">
    <citation type="submission" date="2021-01" db="EMBL/GenBank/DDBJ databases">
        <title>Genomic Encyclopedia of Type Strains, Phase IV (KMG-IV): sequencing the most valuable type-strain genomes for metagenomic binning, comparative biology and taxonomic classification.</title>
        <authorList>
            <person name="Goeker M."/>
        </authorList>
    </citation>
    <scope>NUCLEOTIDE SEQUENCE [LARGE SCALE GENOMIC DNA]</scope>
    <source>
        <strain evidence="1 2">DSM 6130</strain>
    </source>
</reference>
<protein>
    <recommendedName>
        <fullName evidence="3">Sulfotransferase family protein</fullName>
    </recommendedName>
</protein>
<comment type="caution">
    <text evidence="1">The sequence shown here is derived from an EMBL/GenBank/DDBJ whole genome shotgun (WGS) entry which is preliminary data.</text>
</comment>
<dbReference type="Proteomes" id="UP000758856">
    <property type="component" value="Unassembled WGS sequence"/>
</dbReference>
<proteinExistence type="predicted"/>
<sequence>MCCPAQENEIYLHAGDANMIYINYGAPKSGSSLTFELTRAMFDVLGYKPIVLSAEARGDHSGKTHYTNTIRDFTPEVVAAVEAAEHADTILLLRSHHGASPAIASLIERGAAKHMVGIRDPRDIALSMLDVVMRLAEQKGRSHPMIRVGDLSSTLKTIEVNIARITSWADIPGGLVLNYEQTAFDHTVTLDAICGQLGLDAPRDSYGVIFERATKRMARKVNVAKPHRHRRQMSAADQADFLQRFKPFYDRFYPGATVMVEEGASA</sequence>
<evidence type="ECO:0008006" key="3">
    <source>
        <dbReference type="Google" id="ProtNLM"/>
    </source>
</evidence>
<dbReference type="EMBL" id="JAFBCY010000003">
    <property type="protein sequence ID" value="MBM7852636.1"/>
    <property type="molecule type" value="Genomic_DNA"/>
</dbReference>
<dbReference type="Gene3D" id="3.40.50.300">
    <property type="entry name" value="P-loop containing nucleotide triphosphate hydrolases"/>
    <property type="match status" value="1"/>
</dbReference>
<accession>A0ABS2TAG0</accession>
<organism evidence="1 2">
    <name type="scientific">Methylopila capsulata</name>
    <dbReference type="NCBI Taxonomy" id="61654"/>
    <lineage>
        <taxon>Bacteria</taxon>
        <taxon>Pseudomonadati</taxon>
        <taxon>Pseudomonadota</taxon>
        <taxon>Alphaproteobacteria</taxon>
        <taxon>Hyphomicrobiales</taxon>
        <taxon>Methylopilaceae</taxon>
        <taxon>Methylopila</taxon>
    </lineage>
</organism>
<dbReference type="SUPFAM" id="SSF52540">
    <property type="entry name" value="P-loop containing nucleoside triphosphate hydrolases"/>
    <property type="match status" value="1"/>
</dbReference>
<dbReference type="InterPro" id="IPR027417">
    <property type="entry name" value="P-loop_NTPase"/>
</dbReference>
<dbReference type="RefSeq" id="WP_204951059.1">
    <property type="nucleotide sequence ID" value="NZ_BSFF01000003.1"/>
</dbReference>
<keyword evidence="2" id="KW-1185">Reference proteome</keyword>